<evidence type="ECO:0000256" key="1">
    <source>
        <dbReference type="SAM" id="MobiDB-lite"/>
    </source>
</evidence>
<sequence>MSGGGNNITISYPGNGWQMLWPSAFGAFQLDIVGFLAILGEGSVAVNAQVSALSDLFFLPRLMPAPQALLFPTRPVRLEPVTKAYVTAVQAGNVIDHIHHVASILLSKAEDMPEHMVRCVEIRKSDKAGRTSTSWSDRALKGQPSRAGQHSMAPVEIEPSVTAKAFGPLAWVTLNGLTLATTLFLLSMLFGDGMSMLATVVLSLLSTLIGVSNKWSLTLIKRRAGIVPPGDVVIRYPNGSFLVVKCAEDIARELFFAPEKINYMITSPAIHRLISLVGTLMLMFGVIALANARLELQFAWGGAYIIINAVHWIAAAVPQRMHWDFSCYVLAEQGIDGGNEQLGYTEALWKAIMITQSIDWCRAGAPAAPLTKVWDEWLVEAGKQSASVVEKSGSVVAPYWDEQPDSEKGHASTVLWSIPKEWDAKKAWNDILQRHRAAPTAAPANSS</sequence>
<proteinExistence type="predicted"/>
<organism evidence="3 4">
    <name type="scientific">Recurvomyces mirabilis</name>
    <dbReference type="NCBI Taxonomy" id="574656"/>
    <lineage>
        <taxon>Eukaryota</taxon>
        <taxon>Fungi</taxon>
        <taxon>Dikarya</taxon>
        <taxon>Ascomycota</taxon>
        <taxon>Pezizomycotina</taxon>
        <taxon>Dothideomycetes</taxon>
        <taxon>Dothideomycetidae</taxon>
        <taxon>Mycosphaerellales</taxon>
        <taxon>Teratosphaeriaceae</taxon>
        <taxon>Recurvomyces</taxon>
    </lineage>
</organism>
<comment type="caution">
    <text evidence="3">The sequence shown here is derived from an EMBL/GenBank/DDBJ whole genome shotgun (WGS) entry which is preliminary data.</text>
</comment>
<feature type="transmembrane region" description="Helical" evidence="2">
    <location>
        <begin position="273"/>
        <end position="292"/>
    </location>
</feature>
<evidence type="ECO:0000313" key="4">
    <source>
        <dbReference type="Proteomes" id="UP001274830"/>
    </source>
</evidence>
<name>A0AAE0WKK9_9PEZI</name>
<gene>
    <name evidence="3" type="ORF">LTR78_006647</name>
</gene>
<dbReference type="AlphaFoldDB" id="A0AAE0WKK9"/>
<evidence type="ECO:0000313" key="3">
    <source>
        <dbReference type="EMBL" id="KAK3673413.1"/>
    </source>
</evidence>
<keyword evidence="2" id="KW-0472">Membrane</keyword>
<reference evidence="3" key="1">
    <citation type="submission" date="2023-07" db="EMBL/GenBank/DDBJ databases">
        <title>Black Yeasts Isolated from many extreme environments.</title>
        <authorList>
            <person name="Coleine C."/>
            <person name="Stajich J.E."/>
            <person name="Selbmann L."/>
        </authorList>
    </citation>
    <scope>NUCLEOTIDE SEQUENCE</scope>
    <source>
        <strain evidence="3">CCFEE 5485</strain>
    </source>
</reference>
<feature type="region of interest" description="Disordered" evidence="1">
    <location>
        <begin position="130"/>
        <end position="153"/>
    </location>
</feature>
<evidence type="ECO:0000256" key="2">
    <source>
        <dbReference type="SAM" id="Phobius"/>
    </source>
</evidence>
<feature type="transmembrane region" description="Helical" evidence="2">
    <location>
        <begin position="298"/>
        <end position="317"/>
    </location>
</feature>
<dbReference type="EMBL" id="JAUTXT010000025">
    <property type="protein sequence ID" value="KAK3673413.1"/>
    <property type="molecule type" value="Genomic_DNA"/>
</dbReference>
<accession>A0AAE0WKK9</accession>
<protein>
    <submittedName>
        <fullName evidence="3">Uncharacterized protein</fullName>
    </submittedName>
</protein>
<dbReference type="Proteomes" id="UP001274830">
    <property type="component" value="Unassembled WGS sequence"/>
</dbReference>
<feature type="transmembrane region" description="Helical" evidence="2">
    <location>
        <begin position="169"/>
        <end position="190"/>
    </location>
</feature>
<feature type="transmembrane region" description="Helical" evidence="2">
    <location>
        <begin position="20"/>
        <end position="39"/>
    </location>
</feature>
<keyword evidence="2" id="KW-1133">Transmembrane helix</keyword>
<keyword evidence="2" id="KW-0812">Transmembrane</keyword>
<feature type="transmembrane region" description="Helical" evidence="2">
    <location>
        <begin position="196"/>
        <end position="213"/>
    </location>
</feature>
<keyword evidence="4" id="KW-1185">Reference proteome</keyword>